<comment type="caution">
    <text evidence="2">The sequence shown here is derived from an EMBL/GenBank/DDBJ whole genome shotgun (WGS) entry which is preliminary data.</text>
</comment>
<keyword evidence="3" id="KW-1185">Reference proteome</keyword>
<evidence type="ECO:0000313" key="2">
    <source>
        <dbReference type="EMBL" id="OUD04718.1"/>
    </source>
</evidence>
<accession>A0A243SAS3</accession>
<dbReference type="RefSeq" id="WP_086599286.1">
    <property type="nucleotide sequence ID" value="NZ_NGFN01000008.1"/>
</dbReference>
<proteinExistence type="predicted"/>
<dbReference type="Proteomes" id="UP000195105">
    <property type="component" value="Unassembled WGS sequence"/>
</dbReference>
<evidence type="ECO:0000313" key="3">
    <source>
        <dbReference type="Proteomes" id="UP000195105"/>
    </source>
</evidence>
<evidence type="ECO:0000256" key="1">
    <source>
        <dbReference type="SAM" id="MobiDB-lite"/>
    </source>
</evidence>
<sequence>MKKLRITIGDPDGNTDTATGLTPDLGNALLDGIRGDRHVQAPQQATTFNDLTETLAQTSHLIQHLENFRKETIAAADRAGGPHADRKAIGIAAGMPRSRLYRILDEYGRPRDRKQASE</sequence>
<organism evidence="2 3">
    <name type="scientific">Streptomyces swartbergensis</name>
    <dbReference type="NCBI Taxonomy" id="487165"/>
    <lineage>
        <taxon>Bacteria</taxon>
        <taxon>Bacillati</taxon>
        <taxon>Actinomycetota</taxon>
        <taxon>Actinomycetes</taxon>
        <taxon>Kitasatosporales</taxon>
        <taxon>Streptomycetaceae</taxon>
        <taxon>Streptomyces</taxon>
    </lineage>
</organism>
<protein>
    <submittedName>
        <fullName evidence="2">Uncharacterized protein</fullName>
    </submittedName>
</protein>
<dbReference type="EMBL" id="NGFN01000008">
    <property type="protein sequence ID" value="OUD04718.1"/>
    <property type="molecule type" value="Genomic_DNA"/>
</dbReference>
<name>A0A243SAS3_9ACTN</name>
<gene>
    <name evidence="2" type="ORF">CA983_02905</name>
</gene>
<feature type="region of interest" description="Disordered" evidence="1">
    <location>
        <begin position="1"/>
        <end position="21"/>
    </location>
</feature>
<dbReference type="AlphaFoldDB" id="A0A243SAS3"/>
<reference evidence="2 3" key="1">
    <citation type="submission" date="2017-05" db="EMBL/GenBank/DDBJ databases">
        <title>Biotechnological potential of actinobacteria isolated from South African environments.</title>
        <authorList>
            <person name="Le Roes-Hill M."/>
            <person name="Prins A."/>
            <person name="Durrell K.A."/>
        </authorList>
    </citation>
    <scope>NUCLEOTIDE SEQUENCE [LARGE SCALE GENOMIC DNA]</scope>
    <source>
        <strain evidence="2 3">HMC13</strain>
    </source>
</reference>